<feature type="domain" description="LTD" evidence="1">
    <location>
        <begin position="132"/>
        <end position="304"/>
    </location>
</feature>
<dbReference type="InterPro" id="IPR029052">
    <property type="entry name" value="Metallo-depent_PP-like"/>
</dbReference>
<evidence type="ECO:0000259" key="1">
    <source>
        <dbReference type="PROSITE" id="PS51841"/>
    </source>
</evidence>
<dbReference type="PROSITE" id="PS51841">
    <property type="entry name" value="LTD"/>
    <property type="match status" value="1"/>
</dbReference>
<organism evidence="2 3">
    <name type="scientific">Kurthia populi</name>
    <dbReference type="NCBI Taxonomy" id="1562132"/>
    <lineage>
        <taxon>Bacteria</taxon>
        <taxon>Bacillati</taxon>
        <taxon>Bacillota</taxon>
        <taxon>Bacilli</taxon>
        <taxon>Bacillales</taxon>
        <taxon>Caryophanaceae</taxon>
        <taxon>Kurthia</taxon>
    </lineage>
</organism>
<name>A0ABW5Y5W8_9BACL</name>
<evidence type="ECO:0000313" key="3">
    <source>
        <dbReference type="Proteomes" id="UP001597568"/>
    </source>
</evidence>
<dbReference type="Proteomes" id="UP001597568">
    <property type="component" value="Unassembled WGS sequence"/>
</dbReference>
<gene>
    <name evidence="2" type="ORF">ACFSY7_17175</name>
</gene>
<dbReference type="Gene3D" id="3.60.21.10">
    <property type="match status" value="1"/>
</dbReference>
<dbReference type="SUPFAM" id="SSF56300">
    <property type="entry name" value="Metallo-dependent phosphatases"/>
    <property type="match status" value="1"/>
</dbReference>
<dbReference type="InterPro" id="IPR051918">
    <property type="entry name" value="STPP_CPPED1"/>
</dbReference>
<proteinExistence type="predicted"/>
<dbReference type="PANTHER" id="PTHR43143">
    <property type="entry name" value="METALLOPHOSPHOESTERASE, CALCINEURIN SUPERFAMILY"/>
    <property type="match status" value="1"/>
</dbReference>
<keyword evidence="3" id="KW-1185">Reference proteome</keyword>
<sequence>MKRTWMSNVVVATLLTTTIVPYSPIYGVATASEAKINKNLMIKHQAISTADAKKELSITADFKGDVPLQKMTLLYKAQKGAEAWSEKPMQLKEGQYHTSLAPYELQENFTYMISATDGEIIEETVPQDVTVELPKYESKHLPPLLLTEVVPDSTNVDGSDGYEFIEVYNNSNQTIDLKDYKIHYRYPTKGPKADLFWGDENENRNLPLAPGETMIYWIMNGKNNHKKLADFNKNYDSNVDENHLVRVYHSGMTNSEYRQLTISTNANEDIVIASYNEKLTNNTQDPTEINDVAKDMGIQYQYPEEGLVMRKHSAKTVKGNPGKVSDFQVPTEKVDLSGDTKAPVVKDISGLTEVTDQKDIQLKFDIQDERQLRSARLYYRMNDGNYHSVNLKRGADGYFSHTIYAVDLIQKEKVEYYIAATDGFNPIQTSTRTIINQLPKEKEGLSLNVENQSLLSKEVLLKAFHSKDNEPTTLSFDGQDVTTKVERVLTNQAYFALDVNQTNLYFKNAVTIGREVLRIYDDTINEYATITVPVDPSYFNLGETTTISIHAGDKVSPFGEAGENRDDYTVKNIRLVMPDGEILRDEKYTDPKREIKVGDSSGMEPDVDFNFTIPKSQFSGKAYRLDTTAVKDGEHVFEAKNNKDNEKATVLVDNTSPIITTSLNEGELYKGLITIDAEIEDANIGTEVPEATLDGEKITLPYDTSSAKLKSGEHQLIIKATDAVGNVATKKINFNTVEEHPFSPENLSHELRGKSAKLSVEVADPTKDRLRVDFKRGYVYKPTDEGVEAFEHNADKEPPETITTAQEKTIENVETLAKADGQYITTKSTEKYPYHRFSVNLDRNITAEDSIDIHWEGKSLLGRKVSIYVWNYETSKWEIKQWKIANDEKNFPLNATVKGNEYIRNHQLEVMVQDEIASTNQFDYSFVWMSDTQYYSQSYPQIFDTMTKWIVNNRQAMNIRYVFHTGDLVDKSYEPYQWLNADKFMNTLDDADMPYGVLAGNHDVNHKDEDYSEYSRFFGAARFEDNASYGESYKDNRGHYDLISEKGQDFIMLYMGWGITQEDIAWMNKILAKYPERKAILNFHEYLLVSGQRSPIGNDIFEEVVKPNKNVLAVLSGHYHDAETLTDVIDDDGDGKPDRRVHQMLADYQGGPEGGQGYMRLMQMNPINNQIQMKTYSPYLDKYNFYDPTEYPAKDEFVIDADIAPKEKEVSTDAISVEVYTNDSIGHVDDVKSGETANVLWDKLEMKSTYSWYAVVRDEFEGTTRSPLWTFTTPKDNGKHNGNKKK</sequence>
<dbReference type="PANTHER" id="PTHR43143:SF5">
    <property type="entry name" value="SECRETED PROTEIN"/>
    <property type="match status" value="1"/>
</dbReference>
<dbReference type="Pfam" id="PF00149">
    <property type="entry name" value="Metallophos"/>
    <property type="match status" value="1"/>
</dbReference>
<dbReference type="EMBL" id="JBHUOR010000136">
    <property type="protein sequence ID" value="MFD2870227.1"/>
    <property type="molecule type" value="Genomic_DNA"/>
</dbReference>
<dbReference type="Pfam" id="PF00932">
    <property type="entry name" value="LTD"/>
    <property type="match status" value="1"/>
</dbReference>
<evidence type="ECO:0000313" key="2">
    <source>
        <dbReference type="EMBL" id="MFD2870227.1"/>
    </source>
</evidence>
<dbReference type="RefSeq" id="WP_380148877.1">
    <property type="nucleotide sequence ID" value="NZ_JBHUOR010000136.1"/>
</dbReference>
<reference evidence="3" key="1">
    <citation type="journal article" date="2019" name="Int. J. Syst. Evol. Microbiol.">
        <title>The Global Catalogue of Microorganisms (GCM) 10K type strain sequencing project: providing services to taxonomists for standard genome sequencing and annotation.</title>
        <authorList>
            <consortium name="The Broad Institute Genomics Platform"/>
            <consortium name="The Broad Institute Genome Sequencing Center for Infectious Disease"/>
            <person name="Wu L."/>
            <person name="Ma J."/>
        </authorList>
    </citation>
    <scope>NUCLEOTIDE SEQUENCE [LARGE SCALE GENOMIC DNA]</scope>
    <source>
        <strain evidence="3">KCTC 33522</strain>
    </source>
</reference>
<comment type="caution">
    <text evidence="2">The sequence shown here is derived from an EMBL/GenBank/DDBJ whole genome shotgun (WGS) entry which is preliminary data.</text>
</comment>
<accession>A0ABW5Y5W8</accession>
<dbReference type="InterPro" id="IPR001322">
    <property type="entry name" value="Lamin_tail_dom"/>
</dbReference>
<protein>
    <submittedName>
        <fullName evidence="2">Metallophosphoesterase</fullName>
    </submittedName>
</protein>
<dbReference type="InterPro" id="IPR004843">
    <property type="entry name" value="Calcineurin-like_PHP"/>
</dbReference>